<dbReference type="Proteomes" id="UP001016761">
    <property type="component" value="Unassembled WGS sequence"/>
</dbReference>
<dbReference type="PANTHER" id="PTHR11527">
    <property type="entry name" value="HEAT-SHOCK PROTEIN 20 FAMILY MEMBER"/>
    <property type="match status" value="1"/>
</dbReference>
<evidence type="ECO:0000256" key="1">
    <source>
        <dbReference type="PROSITE-ProRule" id="PRU00285"/>
    </source>
</evidence>
<feature type="region of interest" description="Disordered" evidence="3">
    <location>
        <begin position="86"/>
        <end position="146"/>
    </location>
</feature>
<evidence type="ECO:0000313" key="5">
    <source>
        <dbReference type="EMBL" id="NUB92223.1"/>
    </source>
</evidence>
<dbReference type="SUPFAM" id="SSF49764">
    <property type="entry name" value="HSP20-like chaperones"/>
    <property type="match status" value="1"/>
</dbReference>
<dbReference type="CDD" id="cd06464">
    <property type="entry name" value="ACD_sHsps-like"/>
    <property type="match status" value="1"/>
</dbReference>
<gene>
    <name evidence="5" type="ORF">HT576_14480</name>
    <name evidence="6" type="ORF">HTZ84_06435</name>
</gene>
<dbReference type="PROSITE" id="PS01031">
    <property type="entry name" value="SHSP"/>
    <property type="match status" value="1"/>
</dbReference>
<dbReference type="RefSeq" id="WP_174679916.1">
    <property type="nucleotide sequence ID" value="NZ_JABUQZ010000001.1"/>
</dbReference>
<dbReference type="EMBL" id="JABUQZ010000001">
    <property type="protein sequence ID" value="NUC71947.1"/>
    <property type="molecule type" value="Genomic_DNA"/>
</dbReference>
<comment type="similarity">
    <text evidence="1 2">Belongs to the small heat shock protein (HSP20) family.</text>
</comment>
<proteinExistence type="inferred from homology"/>
<dbReference type="OrthoDB" id="198277at2157"/>
<feature type="domain" description="SHSP" evidence="4">
    <location>
        <begin position="41"/>
        <end position="184"/>
    </location>
</feature>
<organism evidence="5 7">
    <name type="scientific">Haloterrigena gelatinilytica</name>
    <dbReference type="NCBI Taxonomy" id="2741724"/>
    <lineage>
        <taxon>Archaea</taxon>
        <taxon>Methanobacteriati</taxon>
        <taxon>Methanobacteriota</taxon>
        <taxon>Stenosarchaea group</taxon>
        <taxon>Halobacteria</taxon>
        <taxon>Halobacteriales</taxon>
        <taxon>Natrialbaceae</taxon>
        <taxon>Haloterrigena</taxon>
    </lineage>
</organism>
<protein>
    <submittedName>
        <fullName evidence="5">Hsp20/alpha crystallin family protein</fullName>
    </submittedName>
</protein>
<reference evidence="5 8" key="1">
    <citation type="submission" date="2020-06" db="EMBL/GenBank/DDBJ databases">
        <title>Haloterrigena sp. nov., an extremely halophilic archaeon isolated from a saline sediment.</title>
        <authorList>
            <person name="Liu B.-B."/>
        </authorList>
    </citation>
    <scope>NUCLEOTIDE SEQUENCE</scope>
    <source>
        <strain evidence="5">SYSU A121-1</strain>
        <strain evidence="6 8">SYSU A558-1</strain>
    </source>
</reference>
<dbReference type="InterPro" id="IPR002068">
    <property type="entry name" value="A-crystallin/Hsp20_dom"/>
</dbReference>
<evidence type="ECO:0000256" key="2">
    <source>
        <dbReference type="RuleBase" id="RU003616"/>
    </source>
</evidence>
<evidence type="ECO:0000313" key="6">
    <source>
        <dbReference type="EMBL" id="NUC71947.1"/>
    </source>
</evidence>
<keyword evidence="8" id="KW-1185">Reference proteome</keyword>
<accession>A0A8J8GN53</accession>
<dbReference type="Proteomes" id="UP000728647">
    <property type="component" value="Unassembled WGS sequence"/>
</dbReference>
<dbReference type="EMBL" id="JABURA010000001">
    <property type="protein sequence ID" value="NUB92223.1"/>
    <property type="molecule type" value="Genomic_DNA"/>
</dbReference>
<name>A0A8J8GN53_9EURY</name>
<feature type="compositionally biased region" description="Basic and acidic residues" evidence="3">
    <location>
        <begin position="104"/>
        <end position="123"/>
    </location>
</feature>
<evidence type="ECO:0000313" key="7">
    <source>
        <dbReference type="Proteomes" id="UP000728647"/>
    </source>
</evidence>
<dbReference type="Pfam" id="PF00011">
    <property type="entry name" value="HSP20"/>
    <property type="match status" value="2"/>
</dbReference>
<dbReference type="InterPro" id="IPR008978">
    <property type="entry name" value="HSP20-like_chaperone"/>
</dbReference>
<comment type="caution">
    <text evidence="5">The sequence shown here is derived from an EMBL/GenBank/DDBJ whole genome shotgun (WGS) entry which is preliminary data.</text>
</comment>
<dbReference type="AlphaFoldDB" id="A0A8J8GN53"/>
<evidence type="ECO:0000256" key="3">
    <source>
        <dbReference type="SAM" id="MobiDB-lite"/>
    </source>
</evidence>
<evidence type="ECO:0000313" key="8">
    <source>
        <dbReference type="Proteomes" id="UP001016761"/>
    </source>
</evidence>
<dbReference type="InterPro" id="IPR031107">
    <property type="entry name" value="Small_HSP"/>
</dbReference>
<evidence type="ECO:0000259" key="4">
    <source>
        <dbReference type="PROSITE" id="PS01031"/>
    </source>
</evidence>
<dbReference type="Gene3D" id="2.60.40.790">
    <property type="match status" value="1"/>
</dbReference>
<sequence>MSDRPTPFDGLDELFDQLNRRLETAARTWQSEVDDRSRLDLSMSGAATRLDLTDRGDEFVATVDVPGYESDDLEIRVRDETLAIRGERQHAVAESGGLDERDDLEDREREETRGTSERDRAGEPGEQEGTYIRRERELQSFSRQVRLPEPVDADAATATVNNGVLTVRLPKLETGGETRTIDID</sequence>